<dbReference type="InterPro" id="IPR051164">
    <property type="entry name" value="NmrA-like_oxidored"/>
</dbReference>
<protein>
    <recommendedName>
        <fullName evidence="3">NmrA-like domain-containing protein</fullName>
    </recommendedName>
</protein>
<organism evidence="4 5">
    <name type="scientific">Fusarium redolens</name>
    <dbReference type="NCBI Taxonomy" id="48865"/>
    <lineage>
        <taxon>Eukaryota</taxon>
        <taxon>Fungi</taxon>
        <taxon>Dikarya</taxon>
        <taxon>Ascomycota</taxon>
        <taxon>Pezizomycotina</taxon>
        <taxon>Sordariomycetes</taxon>
        <taxon>Hypocreomycetidae</taxon>
        <taxon>Hypocreales</taxon>
        <taxon>Nectriaceae</taxon>
        <taxon>Fusarium</taxon>
        <taxon>Fusarium redolens species complex</taxon>
    </lineage>
</organism>
<dbReference type="PANTHER" id="PTHR42748:SF28">
    <property type="entry name" value="NMRA-LIKE DOMAIN-CONTAINING PROTEIN"/>
    <property type="match status" value="1"/>
</dbReference>
<comment type="caution">
    <text evidence="4">The sequence shown here is derived from an EMBL/GenBank/DDBJ whole genome shotgun (WGS) entry which is preliminary data.</text>
</comment>
<dbReference type="PANTHER" id="PTHR42748">
    <property type="entry name" value="NITROGEN METABOLITE REPRESSION PROTEIN NMRA FAMILY MEMBER"/>
    <property type="match status" value="1"/>
</dbReference>
<evidence type="ECO:0000313" key="4">
    <source>
        <dbReference type="EMBL" id="KAH7205147.1"/>
    </source>
</evidence>
<dbReference type="Proteomes" id="UP000720189">
    <property type="component" value="Unassembled WGS sequence"/>
</dbReference>
<dbReference type="Pfam" id="PF05368">
    <property type="entry name" value="NmrA"/>
    <property type="match status" value="1"/>
</dbReference>
<feature type="domain" description="NmrA-like" evidence="3">
    <location>
        <begin position="4"/>
        <end position="106"/>
    </location>
</feature>
<keyword evidence="5" id="KW-1185">Reference proteome</keyword>
<dbReference type="OrthoDB" id="300709at2759"/>
<dbReference type="InterPro" id="IPR036291">
    <property type="entry name" value="NAD(P)-bd_dom_sf"/>
</dbReference>
<name>A0A9P9JPS1_FUSRE</name>
<dbReference type="Gene3D" id="3.40.50.720">
    <property type="entry name" value="NAD(P)-binding Rossmann-like Domain"/>
    <property type="match status" value="1"/>
</dbReference>
<dbReference type="RefSeq" id="XP_046040919.1">
    <property type="nucleotide sequence ID" value="XM_046201606.1"/>
</dbReference>
<comment type="similarity">
    <text evidence="1">Belongs to the NmrA-type oxidoreductase family.</text>
</comment>
<evidence type="ECO:0000259" key="3">
    <source>
        <dbReference type="Pfam" id="PF05368"/>
    </source>
</evidence>
<reference evidence="4" key="1">
    <citation type="journal article" date="2021" name="Nat. Commun.">
        <title>Genetic determinants of endophytism in the Arabidopsis root mycobiome.</title>
        <authorList>
            <person name="Mesny F."/>
            <person name="Miyauchi S."/>
            <person name="Thiergart T."/>
            <person name="Pickel B."/>
            <person name="Atanasova L."/>
            <person name="Karlsson M."/>
            <person name="Huettel B."/>
            <person name="Barry K.W."/>
            <person name="Haridas S."/>
            <person name="Chen C."/>
            <person name="Bauer D."/>
            <person name="Andreopoulos W."/>
            <person name="Pangilinan J."/>
            <person name="LaButti K."/>
            <person name="Riley R."/>
            <person name="Lipzen A."/>
            <person name="Clum A."/>
            <person name="Drula E."/>
            <person name="Henrissat B."/>
            <person name="Kohler A."/>
            <person name="Grigoriev I.V."/>
            <person name="Martin F.M."/>
            <person name="Hacquard S."/>
        </authorList>
    </citation>
    <scope>NUCLEOTIDE SEQUENCE</scope>
    <source>
        <strain evidence="4">MPI-CAGE-AT-0023</strain>
    </source>
</reference>
<sequence>MPIVAVLGATGTQGGSVSQALLESSKWQVRCISRNPSSEAAKKLAAKGVQVVHADPDDETSLVKAFEGATVIFCVSNFGELAVVEPSLQAAADHERDQLIKAAKAAAPSIEKHAWLLSSKETALLPVAGDSRINTGVVVRAVLEQPEKTHGKFIPIITEYVPISRALEAWEKTTSRSAIYGEVSDESFAKTFGAFGTEMADQLRFSEEFPDWGKLFQSGLSR</sequence>
<dbReference type="GO" id="GO:0005634">
    <property type="term" value="C:nucleus"/>
    <property type="evidence" value="ECO:0007669"/>
    <property type="project" value="TreeGrafter"/>
</dbReference>
<gene>
    <name evidence="4" type="ORF">BKA55DRAFT_744709</name>
</gene>
<evidence type="ECO:0000313" key="5">
    <source>
        <dbReference type="Proteomes" id="UP000720189"/>
    </source>
</evidence>
<dbReference type="EMBL" id="JAGMUX010000039">
    <property type="protein sequence ID" value="KAH7205147.1"/>
    <property type="molecule type" value="Genomic_DNA"/>
</dbReference>
<dbReference type="InterPro" id="IPR008030">
    <property type="entry name" value="NmrA-like"/>
</dbReference>
<evidence type="ECO:0000256" key="1">
    <source>
        <dbReference type="ARBA" id="ARBA00006328"/>
    </source>
</evidence>
<dbReference type="SUPFAM" id="SSF51735">
    <property type="entry name" value="NAD(P)-binding Rossmann-fold domains"/>
    <property type="match status" value="1"/>
</dbReference>
<dbReference type="AlphaFoldDB" id="A0A9P9JPS1"/>
<keyword evidence="2" id="KW-0521">NADP</keyword>
<accession>A0A9P9JPS1</accession>
<evidence type="ECO:0000256" key="2">
    <source>
        <dbReference type="ARBA" id="ARBA00022857"/>
    </source>
</evidence>
<dbReference type="GeneID" id="70231560"/>
<proteinExistence type="inferred from homology"/>